<evidence type="ECO:0000256" key="4">
    <source>
        <dbReference type="ARBA" id="ARBA00022829"/>
    </source>
</evidence>
<evidence type="ECO:0000256" key="8">
    <source>
        <dbReference type="ARBA" id="ARBA00023306"/>
    </source>
</evidence>
<dbReference type="PANTHER" id="PTHR30349">
    <property type="entry name" value="PHAGE INTEGRASE-RELATED"/>
    <property type="match status" value="1"/>
</dbReference>
<feature type="domain" description="Core-binding (CB)" evidence="11">
    <location>
        <begin position="19"/>
        <end position="125"/>
    </location>
</feature>
<dbReference type="InterPro" id="IPR011010">
    <property type="entry name" value="DNA_brk_join_enz"/>
</dbReference>
<evidence type="ECO:0000313" key="12">
    <source>
        <dbReference type="EMBL" id="MFD2216580.1"/>
    </source>
</evidence>
<dbReference type="PROSITE" id="PS51898">
    <property type="entry name" value="TYR_RECOMBINASE"/>
    <property type="match status" value="1"/>
</dbReference>
<comment type="caution">
    <text evidence="12">The sequence shown here is derived from an EMBL/GenBank/DDBJ whole genome shotgun (WGS) entry which is preliminary data.</text>
</comment>
<dbReference type="Proteomes" id="UP001597318">
    <property type="component" value="Unassembled WGS sequence"/>
</dbReference>
<evidence type="ECO:0000259" key="10">
    <source>
        <dbReference type="PROSITE" id="PS51898"/>
    </source>
</evidence>
<dbReference type="InterPro" id="IPR013762">
    <property type="entry name" value="Integrase-like_cat_sf"/>
</dbReference>
<keyword evidence="3" id="KW-0132">Cell division</keyword>
<organism evidence="12 13">
    <name type="scientific">Metabacillus endolithicus</name>
    <dbReference type="NCBI Taxonomy" id="1535204"/>
    <lineage>
        <taxon>Bacteria</taxon>
        <taxon>Bacillati</taxon>
        <taxon>Bacillota</taxon>
        <taxon>Bacilli</taxon>
        <taxon>Bacillales</taxon>
        <taxon>Bacillaceae</taxon>
        <taxon>Metabacillus</taxon>
    </lineage>
</organism>
<comment type="subcellular location">
    <subcellularLocation>
        <location evidence="1">Cytoplasm</location>
    </subcellularLocation>
</comment>
<keyword evidence="5" id="KW-0229">DNA integration</keyword>
<keyword evidence="4" id="KW-0159">Chromosome partition</keyword>
<keyword evidence="7" id="KW-0233">DNA recombination</keyword>
<dbReference type="SUPFAM" id="SSF56349">
    <property type="entry name" value="DNA breaking-rejoining enzymes"/>
    <property type="match status" value="1"/>
</dbReference>
<keyword evidence="8" id="KW-0131">Cell cycle</keyword>
<evidence type="ECO:0000256" key="3">
    <source>
        <dbReference type="ARBA" id="ARBA00022618"/>
    </source>
</evidence>
<dbReference type="Pfam" id="PF00589">
    <property type="entry name" value="Phage_integrase"/>
    <property type="match status" value="1"/>
</dbReference>
<evidence type="ECO:0000256" key="5">
    <source>
        <dbReference type="ARBA" id="ARBA00022908"/>
    </source>
</evidence>
<feature type="domain" description="Tyr recombinase" evidence="10">
    <location>
        <begin position="170"/>
        <end position="362"/>
    </location>
</feature>
<dbReference type="InterPro" id="IPR002104">
    <property type="entry name" value="Integrase_catalytic"/>
</dbReference>
<dbReference type="Gene3D" id="1.10.150.130">
    <property type="match status" value="1"/>
</dbReference>
<evidence type="ECO:0000256" key="1">
    <source>
        <dbReference type="ARBA" id="ARBA00004496"/>
    </source>
</evidence>
<dbReference type="InterPro" id="IPR050090">
    <property type="entry name" value="Tyrosine_recombinase_XerCD"/>
</dbReference>
<evidence type="ECO:0000256" key="6">
    <source>
        <dbReference type="ARBA" id="ARBA00023125"/>
    </source>
</evidence>
<evidence type="ECO:0000256" key="2">
    <source>
        <dbReference type="ARBA" id="ARBA00022490"/>
    </source>
</evidence>
<dbReference type="PROSITE" id="PS51900">
    <property type="entry name" value="CB"/>
    <property type="match status" value="1"/>
</dbReference>
<dbReference type="RefSeq" id="WP_247347418.1">
    <property type="nucleotide sequence ID" value="NZ_CP095551.1"/>
</dbReference>
<dbReference type="EMBL" id="JBHUIK010000007">
    <property type="protein sequence ID" value="MFD2216580.1"/>
    <property type="molecule type" value="Genomic_DNA"/>
</dbReference>
<gene>
    <name evidence="12" type="primary">xerS</name>
    <name evidence="12" type="ORF">ACFSKK_23165</name>
</gene>
<proteinExistence type="predicted"/>
<dbReference type="Gene3D" id="1.10.443.10">
    <property type="entry name" value="Intergrase catalytic core"/>
    <property type="match status" value="1"/>
</dbReference>
<dbReference type="NCBIfam" id="NF003462">
    <property type="entry name" value="PRK05084.1"/>
    <property type="match status" value="1"/>
</dbReference>
<keyword evidence="13" id="KW-1185">Reference proteome</keyword>
<reference evidence="13" key="1">
    <citation type="journal article" date="2019" name="Int. J. Syst. Evol. Microbiol.">
        <title>The Global Catalogue of Microorganisms (GCM) 10K type strain sequencing project: providing services to taxonomists for standard genome sequencing and annotation.</title>
        <authorList>
            <consortium name="The Broad Institute Genomics Platform"/>
            <consortium name="The Broad Institute Genome Sequencing Center for Infectious Disease"/>
            <person name="Wu L."/>
            <person name="Ma J."/>
        </authorList>
    </citation>
    <scope>NUCLEOTIDE SEQUENCE [LARGE SCALE GENOMIC DNA]</scope>
    <source>
        <strain evidence="13">CGMCC 1.15474</strain>
    </source>
</reference>
<evidence type="ECO:0000313" key="13">
    <source>
        <dbReference type="Proteomes" id="UP001597318"/>
    </source>
</evidence>
<accession>A0ABW5C5M9</accession>
<evidence type="ECO:0000256" key="7">
    <source>
        <dbReference type="ARBA" id="ARBA00023172"/>
    </source>
</evidence>
<keyword evidence="6 9" id="KW-0238">DNA-binding</keyword>
<name>A0ABW5C5M9_9BACI</name>
<sequence>MANTRQHQKHKEKYKALYSQMPEYVKDYIDAMEDNHRSPSTLFNYLLDYQHFFTWLIQEGISKADHIKDIHYEVLADLPLELARAYFKKLEEEEYEVSKYEKKTRSKSIINRKKSALRSLFKYLTTQYEDSNGEPLFHRNVMQKIPVIKEKESLNARSIKMANSIFQENSDVDFLYYVKNEYENELSVRKKSYFLRDKERDYAILSLLLGSGIRVNELVELRIRDLNFENSTISVIRKGDKRDIVTVFAEVMNDIEVYLSIRNNRYKGTNAEHEYLFLSKYKKSFSPITIRTVQDLVKKYTKSFNKGKRSMSPHKLRHTYATTLMDETKDLSLVMEQLGHTSETTALLYVHTSQEKAKKAAEALAERRKRLE</sequence>
<dbReference type="InterPro" id="IPR010998">
    <property type="entry name" value="Integrase_recombinase_N"/>
</dbReference>
<dbReference type="InterPro" id="IPR044068">
    <property type="entry name" value="CB"/>
</dbReference>
<evidence type="ECO:0000256" key="9">
    <source>
        <dbReference type="PROSITE-ProRule" id="PRU01248"/>
    </source>
</evidence>
<dbReference type="PANTHER" id="PTHR30349:SF77">
    <property type="entry name" value="TYROSINE RECOMBINASE XERC"/>
    <property type="match status" value="1"/>
</dbReference>
<evidence type="ECO:0000259" key="11">
    <source>
        <dbReference type="PROSITE" id="PS51900"/>
    </source>
</evidence>
<keyword evidence="2" id="KW-0963">Cytoplasm</keyword>
<protein>
    <submittedName>
        <fullName evidence="12">Tyrosine recombinase XerS</fullName>
    </submittedName>
</protein>